<keyword evidence="2" id="KW-0732">Signal</keyword>
<organism evidence="3 4">
    <name type="scientific">Flavobacterium agri</name>
    <dbReference type="NCBI Taxonomy" id="2743471"/>
    <lineage>
        <taxon>Bacteria</taxon>
        <taxon>Pseudomonadati</taxon>
        <taxon>Bacteroidota</taxon>
        <taxon>Flavobacteriia</taxon>
        <taxon>Flavobacteriales</taxon>
        <taxon>Flavobacteriaceae</taxon>
        <taxon>Flavobacterium</taxon>
    </lineage>
</organism>
<evidence type="ECO:0000256" key="1">
    <source>
        <dbReference type="SAM" id="MobiDB-lite"/>
    </source>
</evidence>
<protein>
    <submittedName>
        <fullName evidence="3">Uncharacterized protein</fullName>
    </submittedName>
</protein>
<sequence length="106" mass="11629">MKKFIITSAMLAFFGIASAQQDGQADQDKIQQEPPRPTQKQVERSAAVDAKANSVKKQSEKELEGEMRAKQKGQSQNVKTQPNSGVPNKLNDTLNPPQKKAVTPQP</sequence>
<feature type="chain" id="PRO_5030598745" evidence="2">
    <location>
        <begin position="20"/>
        <end position="106"/>
    </location>
</feature>
<keyword evidence="4" id="KW-1185">Reference proteome</keyword>
<comment type="caution">
    <text evidence="3">The sequence shown here is derived from an EMBL/GenBank/DDBJ whole genome shotgun (WGS) entry which is preliminary data.</text>
</comment>
<feature type="compositionally biased region" description="Basic and acidic residues" evidence="1">
    <location>
        <begin position="57"/>
        <end position="69"/>
    </location>
</feature>
<evidence type="ECO:0000256" key="2">
    <source>
        <dbReference type="SAM" id="SignalP"/>
    </source>
</evidence>
<accession>A0A7Y9C659</accession>
<proteinExistence type="predicted"/>
<dbReference type="EMBL" id="JACBJI010000001">
    <property type="protein sequence ID" value="NYA69902.1"/>
    <property type="molecule type" value="Genomic_DNA"/>
</dbReference>
<gene>
    <name evidence="3" type="ORF">HZF10_03145</name>
</gene>
<evidence type="ECO:0000313" key="4">
    <source>
        <dbReference type="Proteomes" id="UP000535020"/>
    </source>
</evidence>
<feature type="signal peptide" evidence="2">
    <location>
        <begin position="1"/>
        <end position="19"/>
    </location>
</feature>
<name>A0A7Y9C659_9FLAO</name>
<feature type="region of interest" description="Disordered" evidence="1">
    <location>
        <begin position="20"/>
        <end position="106"/>
    </location>
</feature>
<feature type="compositionally biased region" description="Polar residues" evidence="1">
    <location>
        <begin position="72"/>
        <end position="96"/>
    </location>
</feature>
<dbReference type="AlphaFoldDB" id="A0A7Y9C659"/>
<dbReference type="Proteomes" id="UP000535020">
    <property type="component" value="Unassembled WGS sequence"/>
</dbReference>
<reference evidence="3 4" key="1">
    <citation type="submission" date="2020-07" db="EMBL/GenBank/DDBJ databases">
        <authorList>
            <person name="Sun Q."/>
        </authorList>
    </citation>
    <scope>NUCLEOTIDE SEQUENCE [LARGE SCALE GENOMIC DNA]</scope>
    <source>
        <strain evidence="3 4">MAH-1</strain>
    </source>
</reference>
<dbReference type="RefSeq" id="WP_176004722.1">
    <property type="nucleotide sequence ID" value="NZ_JABWMI010000005.1"/>
</dbReference>
<evidence type="ECO:0000313" key="3">
    <source>
        <dbReference type="EMBL" id="NYA69902.1"/>
    </source>
</evidence>